<evidence type="ECO:0000256" key="1">
    <source>
        <dbReference type="SAM" id="MobiDB-lite"/>
    </source>
</evidence>
<dbReference type="Proteomes" id="UP001432027">
    <property type="component" value="Unassembled WGS sequence"/>
</dbReference>
<dbReference type="EMBL" id="BTSX01000002">
    <property type="protein sequence ID" value="GMS84096.1"/>
    <property type="molecule type" value="Genomic_DNA"/>
</dbReference>
<organism evidence="2 3">
    <name type="scientific">Pristionchus entomophagus</name>
    <dbReference type="NCBI Taxonomy" id="358040"/>
    <lineage>
        <taxon>Eukaryota</taxon>
        <taxon>Metazoa</taxon>
        <taxon>Ecdysozoa</taxon>
        <taxon>Nematoda</taxon>
        <taxon>Chromadorea</taxon>
        <taxon>Rhabditida</taxon>
        <taxon>Rhabditina</taxon>
        <taxon>Diplogasteromorpha</taxon>
        <taxon>Diplogasteroidea</taxon>
        <taxon>Neodiplogasteridae</taxon>
        <taxon>Pristionchus</taxon>
    </lineage>
</organism>
<comment type="caution">
    <text evidence="2">The sequence shown here is derived from an EMBL/GenBank/DDBJ whole genome shotgun (WGS) entry which is preliminary data.</text>
</comment>
<name>A0AAV5SX61_9BILA</name>
<protein>
    <recommendedName>
        <fullName evidence="4">Trcs-2</fullName>
    </recommendedName>
</protein>
<gene>
    <name evidence="2" type="ORF">PENTCL1PPCAC_6271</name>
</gene>
<evidence type="ECO:0008006" key="4">
    <source>
        <dbReference type="Google" id="ProtNLM"/>
    </source>
</evidence>
<feature type="compositionally biased region" description="Polar residues" evidence="1">
    <location>
        <begin position="550"/>
        <end position="560"/>
    </location>
</feature>
<reference evidence="2" key="1">
    <citation type="submission" date="2023-10" db="EMBL/GenBank/DDBJ databases">
        <title>Genome assembly of Pristionchus species.</title>
        <authorList>
            <person name="Yoshida K."/>
            <person name="Sommer R.J."/>
        </authorList>
    </citation>
    <scope>NUCLEOTIDE SEQUENCE</scope>
    <source>
        <strain evidence="2">RS0144</strain>
    </source>
</reference>
<proteinExistence type="predicted"/>
<feature type="region of interest" description="Disordered" evidence="1">
    <location>
        <begin position="546"/>
        <end position="566"/>
    </location>
</feature>
<feature type="region of interest" description="Disordered" evidence="1">
    <location>
        <begin position="492"/>
        <end position="515"/>
    </location>
</feature>
<keyword evidence="3" id="KW-1185">Reference proteome</keyword>
<dbReference type="AlphaFoldDB" id="A0AAV5SX61"/>
<evidence type="ECO:0000313" key="3">
    <source>
        <dbReference type="Proteomes" id="UP001432027"/>
    </source>
</evidence>
<evidence type="ECO:0000313" key="2">
    <source>
        <dbReference type="EMBL" id="GMS84096.1"/>
    </source>
</evidence>
<sequence>MSRSLGDGIVAEVLKTYAYIEDEKLGRVYFPITAANISENCYDLRMKFETGDHVIFTALKQSDIKNKCAFIACSVVRSCDLREKTGKIAEKFDKFCYVDLHREGRVFVPYSARNAIGKSWLGRGSEVGVTVTIKFFCQPVINDCHFVAFTCEVRESVNPATMKPIASQGGAHRSPEFVHEQVGCIVVWNGSSGESQVYSAVTGLASLPSSILQPYMKLGSWIRYIAHRSNMYDNSKMNWTVSCPQDLGMLFEPVAYNLDPTRLQLEVKAVVNRVDKKTKAAWMWNDQIGRVYVPPCYFRHSLRPFDAVQIRVCYTGQFEDVPWTAVMINELGDDATVRENVSLMLNTCDTWRVSHVQMSNGTFYSFLEHDTFGSAFAAWTDYTTGETPPKQGMICRVTVYRQERDKKHIYRAVMVTPLDSNNEPYHYHPPYSPGTKVPNGLSIPLPKAWKEPVSPLRPRPISSPGLNGGGIGIGGGGVMRTNGIQHNLSMSEVVSGKRRRPTVEQTDEDSNGPFTPPLSQMAQFNGFHSNGCDLSPVIGNGISHYGGSVSRDSPTASSVPPSEHDQMMSGMGGLDLGTGSEEYFERSLASPSSESLLHRSENNFYPLSSDLAFDAWRPEAVSSSEHLAPGFRLRKESLRNGSISAASFLSTAEAETQTDIMTEHKILREIMDNKEIVLKIFEQLPHHIETVLSMSALIKKPIN</sequence>
<accession>A0AAV5SX61</accession>